<evidence type="ECO:0000313" key="2">
    <source>
        <dbReference type="Proteomes" id="UP000554482"/>
    </source>
</evidence>
<dbReference type="AlphaFoldDB" id="A0A7J6VTT2"/>
<evidence type="ECO:0000313" key="1">
    <source>
        <dbReference type="EMBL" id="KAF5188486.1"/>
    </source>
</evidence>
<keyword evidence="2" id="KW-1185">Reference proteome</keyword>
<dbReference type="Proteomes" id="UP000554482">
    <property type="component" value="Unassembled WGS sequence"/>
</dbReference>
<name>A0A7J6VTT2_THATH</name>
<dbReference type="EMBL" id="JABWDY010026705">
    <property type="protein sequence ID" value="KAF5188486.1"/>
    <property type="molecule type" value="Genomic_DNA"/>
</dbReference>
<gene>
    <name evidence="1" type="ORF">FRX31_021927</name>
</gene>
<organism evidence="1 2">
    <name type="scientific">Thalictrum thalictroides</name>
    <name type="common">Rue-anemone</name>
    <name type="synonym">Anemone thalictroides</name>
    <dbReference type="NCBI Taxonomy" id="46969"/>
    <lineage>
        <taxon>Eukaryota</taxon>
        <taxon>Viridiplantae</taxon>
        <taxon>Streptophyta</taxon>
        <taxon>Embryophyta</taxon>
        <taxon>Tracheophyta</taxon>
        <taxon>Spermatophyta</taxon>
        <taxon>Magnoliopsida</taxon>
        <taxon>Ranunculales</taxon>
        <taxon>Ranunculaceae</taxon>
        <taxon>Thalictroideae</taxon>
        <taxon>Thalictrum</taxon>
    </lineage>
</organism>
<sequence length="100" mass="11282">MQTLFDWLVNKVNSSIGHDPDLKLLIGVLVYIDSRVSRQTVLNTVPFSSLPPGHCCLFSLLPPCYVPRPLPSPGQFNITLERQDAMYKLVEEKLDLMLVV</sequence>
<protein>
    <submittedName>
        <fullName evidence="1">Uncharacterized protein</fullName>
    </submittedName>
</protein>
<accession>A0A7J6VTT2</accession>
<comment type="caution">
    <text evidence="1">The sequence shown here is derived from an EMBL/GenBank/DDBJ whole genome shotgun (WGS) entry which is preliminary data.</text>
</comment>
<proteinExistence type="predicted"/>
<reference evidence="1 2" key="1">
    <citation type="submission" date="2020-06" db="EMBL/GenBank/DDBJ databases">
        <title>Transcriptomic and genomic resources for Thalictrum thalictroides and T. hernandezii: Facilitating candidate gene discovery in an emerging model plant lineage.</title>
        <authorList>
            <person name="Arias T."/>
            <person name="Riano-Pachon D.M."/>
            <person name="Di Stilio V.S."/>
        </authorList>
    </citation>
    <scope>NUCLEOTIDE SEQUENCE [LARGE SCALE GENOMIC DNA]</scope>
    <source>
        <strain evidence="2">cv. WT478/WT964</strain>
        <tissue evidence="1">Leaves</tissue>
    </source>
</reference>